<dbReference type="GO" id="GO:0003677">
    <property type="term" value="F:DNA binding"/>
    <property type="evidence" value="ECO:0007669"/>
    <property type="project" value="UniProtKB-KW"/>
</dbReference>
<reference evidence="4" key="2">
    <citation type="journal article" date="2021" name="PeerJ">
        <title>Extensive microbial diversity within the chicken gut microbiome revealed by metagenomics and culture.</title>
        <authorList>
            <person name="Gilroy R."/>
            <person name="Ravi A."/>
            <person name="Getino M."/>
            <person name="Pursley I."/>
            <person name="Horton D.L."/>
            <person name="Alikhan N.F."/>
            <person name="Baker D."/>
            <person name="Gharbi K."/>
            <person name="Hall N."/>
            <person name="Watson M."/>
            <person name="Adriaenssens E.M."/>
            <person name="Foster-Nyarko E."/>
            <person name="Jarju S."/>
            <person name="Secka A."/>
            <person name="Antonio M."/>
            <person name="Oren A."/>
            <person name="Chaudhuri R.R."/>
            <person name="La Ragione R."/>
            <person name="Hildebrand F."/>
            <person name="Pallen M.J."/>
        </authorList>
    </citation>
    <scope>NUCLEOTIDE SEQUENCE</scope>
    <source>
        <strain evidence="4">ChiSxjej1B13-7958</strain>
    </source>
</reference>
<comment type="function">
    <text evidence="2 3">Might take part in the signal recognition particle (SRP) pathway. This is inferred from the conservation of its genetic proximity to ftsY/ffh. May be a regulatory protein.</text>
</comment>
<evidence type="ECO:0000256" key="1">
    <source>
        <dbReference type="ARBA" id="ARBA00008720"/>
    </source>
</evidence>
<comment type="similarity">
    <text evidence="1 3">Belongs to the UPF0122 family.</text>
</comment>
<name>A0A9D1AL83_9FIRM</name>
<dbReference type="InterPro" id="IPR054831">
    <property type="entry name" value="UPF0122_fam_protein"/>
</dbReference>
<dbReference type="AlphaFoldDB" id="A0A9D1AL83"/>
<reference evidence="4" key="1">
    <citation type="submission" date="2020-10" db="EMBL/GenBank/DDBJ databases">
        <authorList>
            <person name="Gilroy R."/>
        </authorList>
    </citation>
    <scope>NUCLEOTIDE SEQUENCE</scope>
    <source>
        <strain evidence="4">ChiSxjej1B13-7958</strain>
    </source>
</reference>
<dbReference type="PANTHER" id="PTHR40083:SF1">
    <property type="entry name" value="UPF0122 PROTEIN YLXM"/>
    <property type="match status" value="1"/>
</dbReference>
<keyword evidence="4" id="KW-0238">DNA-binding</keyword>
<dbReference type="SUPFAM" id="SSF88659">
    <property type="entry name" value="Sigma3 and sigma4 domains of RNA polymerase sigma factors"/>
    <property type="match status" value="1"/>
</dbReference>
<dbReference type="Proteomes" id="UP000824242">
    <property type="component" value="Unassembled WGS sequence"/>
</dbReference>
<organism evidence="4 5">
    <name type="scientific">Candidatus Caccousia avicola</name>
    <dbReference type="NCBI Taxonomy" id="2840721"/>
    <lineage>
        <taxon>Bacteria</taxon>
        <taxon>Bacillati</taxon>
        <taxon>Bacillota</taxon>
        <taxon>Clostridia</taxon>
        <taxon>Eubacteriales</taxon>
        <taxon>Oscillospiraceae</taxon>
        <taxon>Oscillospiraceae incertae sedis</taxon>
        <taxon>Candidatus Caccousia</taxon>
    </lineage>
</organism>
<dbReference type="Gene3D" id="1.10.10.10">
    <property type="entry name" value="Winged helix-like DNA-binding domain superfamily/Winged helix DNA-binding domain"/>
    <property type="match status" value="1"/>
</dbReference>
<dbReference type="HAMAP" id="MF_00245">
    <property type="entry name" value="UPF0122"/>
    <property type="match status" value="1"/>
</dbReference>
<proteinExistence type="inferred from homology"/>
<protein>
    <recommendedName>
        <fullName evidence="3">UPF0122 protein IAB89_00350</fullName>
    </recommendedName>
</protein>
<dbReference type="InterPro" id="IPR007394">
    <property type="entry name" value="UPF0122"/>
</dbReference>
<dbReference type="InterPro" id="IPR036388">
    <property type="entry name" value="WH-like_DNA-bd_sf"/>
</dbReference>
<sequence length="127" mass="14709">MREEAANVAKNLEISFLLDFYGEMLTQKQREVIEYYYNDDLSLAEIADNEGITRQGVRDSIKRAEAQLLEMEERLGLARRFRGMQAGLEQIQKAAREIIACNESFAYSRDIYQRAVLIRDLAGRLNQ</sequence>
<comment type="caution">
    <text evidence="4">The sequence shown here is derived from an EMBL/GenBank/DDBJ whole genome shotgun (WGS) entry which is preliminary data.</text>
</comment>
<accession>A0A9D1AL83</accession>
<dbReference type="Pfam" id="PF04297">
    <property type="entry name" value="UPF0122"/>
    <property type="match status" value="1"/>
</dbReference>
<evidence type="ECO:0000256" key="2">
    <source>
        <dbReference type="ARBA" id="ARBA00024764"/>
    </source>
</evidence>
<gene>
    <name evidence="4" type="ORF">IAB89_00350</name>
</gene>
<evidence type="ECO:0000313" key="4">
    <source>
        <dbReference type="EMBL" id="HIR46100.1"/>
    </source>
</evidence>
<evidence type="ECO:0000256" key="3">
    <source>
        <dbReference type="HAMAP-Rule" id="MF_00245"/>
    </source>
</evidence>
<evidence type="ECO:0000313" key="5">
    <source>
        <dbReference type="Proteomes" id="UP000824242"/>
    </source>
</evidence>
<dbReference type="NCBIfam" id="NF045758">
    <property type="entry name" value="YlxM"/>
    <property type="match status" value="1"/>
</dbReference>
<dbReference type="InterPro" id="IPR013324">
    <property type="entry name" value="RNA_pol_sigma_r3/r4-like"/>
</dbReference>
<dbReference type="PANTHER" id="PTHR40083">
    <property type="entry name" value="UPF0122 PROTEIN CBO2450/CLC_2298"/>
    <property type="match status" value="1"/>
</dbReference>
<dbReference type="EMBL" id="DVGZ01000004">
    <property type="protein sequence ID" value="HIR46100.1"/>
    <property type="molecule type" value="Genomic_DNA"/>
</dbReference>